<proteinExistence type="predicted"/>
<dbReference type="EMBL" id="FLRE01000027">
    <property type="protein sequence ID" value="SBT31981.1"/>
    <property type="molecule type" value="Genomic_DNA"/>
</dbReference>
<evidence type="ECO:0000313" key="3">
    <source>
        <dbReference type="EMBL" id="SBT31981.1"/>
    </source>
</evidence>
<dbReference type="AlphaFoldDB" id="A0A1A8YIL1"/>
<feature type="compositionally biased region" description="Polar residues" evidence="1">
    <location>
        <begin position="10"/>
        <end position="25"/>
    </location>
</feature>
<gene>
    <name evidence="2" type="ORF">POVWA1_006870</name>
    <name evidence="3" type="ORF">POVWA2_007090</name>
</gene>
<reference evidence="5" key="3">
    <citation type="submission" date="2016-05" db="EMBL/GenBank/DDBJ databases">
        <authorList>
            <person name="Naeem R."/>
        </authorList>
    </citation>
    <scope>NUCLEOTIDE SEQUENCE [LARGE SCALE GENOMIC DNA]</scope>
</reference>
<evidence type="ECO:0000256" key="1">
    <source>
        <dbReference type="SAM" id="MobiDB-lite"/>
    </source>
</evidence>
<accession>A0A1A8YIL1</accession>
<dbReference type="Proteomes" id="UP000078555">
    <property type="component" value="Unassembled WGS sequence"/>
</dbReference>
<feature type="region of interest" description="Disordered" evidence="1">
    <location>
        <begin position="1"/>
        <end position="25"/>
    </location>
</feature>
<name>A0A1A8YIL1_PLAOA</name>
<organism evidence="2 5">
    <name type="scientific">Plasmodium ovale wallikeri</name>
    <dbReference type="NCBI Taxonomy" id="864142"/>
    <lineage>
        <taxon>Eukaryota</taxon>
        <taxon>Sar</taxon>
        <taxon>Alveolata</taxon>
        <taxon>Apicomplexa</taxon>
        <taxon>Aconoidasida</taxon>
        <taxon>Haemosporida</taxon>
        <taxon>Plasmodiidae</taxon>
        <taxon>Plasmodium</taxon>
        <taxon>Plasmodium (Plasmodium)</taxon>
    </lineage>
</organism>
<reference evidence="2" key="1">
    <citation type="submission" date="2016-05" db="EMBL/GenBank/DDBJ databases">
        <authorList>
            <person name="Lavstsen T."/>
            <person name="Jespersen J.S."/>
        </authorList>
    </citation>
    <scope>NUCLEOTIDE SEQUENCE [LARGE SCALE GENOMIC DNA]</scope>
</reference>
<evidence type="ECO:0000313" key="2">
    <source>
        <dbReference type="EMBL" id="SBT31379.1"/>
    </source>
</evidence>
<reference evidence="4" key="2">
    <citation type="submission" date="2016-05" db="EMBL/GenBank/DDBJ databases">
        <authorList>
            <person name="Naeem Raeece"/>
        </authorList>
    </citation>
    <scope>NUCLEOTIDE SEQUENCE [LARGE SCALE GENOMIC DNA]</scope>
</reference>
<dbReference type="EMBL" id="FLRD01000016">
    <property type="protein sequence ID" value="SBT31379.1"/>
    <property type="molecule type" value="Genomic_DNA"/>
</dbReference>
<evidence type="ECO:0000313" key="5">
    <source>
        <dbReference type="Proteomes" id="UP000078555"/>
    </source>
</evidence>
<dbReference type="Proteomes" id="UP000078550">
    <property type="component" value="Unassembled WGS sequence"/>
</dbReference>
<sequence>MKCPRKLSYSEAQANSNGVSSNASKVSTRMCISITGIAPAEAMWNSSRRGYKNVIRRRGETCALLKMGT</sequence>
<protein>
    <submittedName>
        <fullName evidence="2">Uncharacterized protein</fullName>
    </submittedName>
</protein>
<keyword evidence="5" id="KW-1185">Reference proteome</keyword>
<evidence type="ECO:0000313" key="4">
    <source>
        <dbReference type="Proteomes" id="UP000078550"/>
    </source>
</evidence>